<evidence type="ECO:0000313" key="2">
    <source>
        <dbReference type="Proteomes" id="UP000789396"/>
    </source>
</evidence>
<evidence type="ECO:0000313" key="1">
    <source>
        <dbReference type="EMBL" id="CAG8566320.1"/>
    </source>
</evidence>
<accession>A0A9N9BHT6</accession>
<dbReference type="Proteomes" id="UP000789396">
    <property type="component" value="Unassembled WGS sequence"/>
</dbReference>
<reference evidence="1" key="1">
    <citation type="submission" date="2021-06" db="EMBL/GenBank/DDBJ databases">
        <authorList>
            <person name="Kallberg Y."/>
            <person name="Tangrot J."/>
            <person name="Rosling A."/>
        </authorList>
    </citation>
    <scope>NUCLEOTIDE SEQUENCE</scope>
    <source>
        <strain evidence="1">IN212</strain>
    </source>
</reference>
<proteinExistence type="predicted"/>
<name>A0A9N9BHT6_9GLOM</name>
<dbReference type="EMBL" id="CAJVPZ010005824">
    <property type="protein sequence ID" value="CAG8566320.1"/>
    <property type="molecule type" value="Genomic_DNA"/>
</dbReference>
<organism evidence="1 2">
    <name type="scientific">Racocetra fulgida</name>
    <dbReference type="NCBI Taxonomy" id="60492"/>
    <lineage>
        <taxon>Eukaryota</taxon>
        <taxon>Fungi</taxon>
        <taxon>Fungi incertae sedis</taxon>
        <taxon>Mucoromycota</taxon>
        <taxon>Glomeromycotina</taxon>
        <taxon>Glomeromycetes</taxon>
        <taxon>Diversisporales</taxon>
        <taxon>Gigasporaceae</taxon>
        <taxon>Racocetra</taxon>
    </lineage>
</organism>
<keyword evidence="2" id="KW-1185">Reference proteome</keyword>
<comment type="caution">
    <text evidence="1">The sequence shown here is derived from an EMBL/GenBank/DDBJ whole genome shotgun (WGS) entry which is preliminary data.</text>
</comment>
<dbReference type="AlphaFoldDB" id="A0A9N9BHT6"/>
<protein>
    <submittedName>
        <fullName evidence="1">13597_t:CDS:1</fullName>
    </submittedName>
</protein>
<sequence length="52" mass="6015">MSKTLLAVILEKITQETTEQEQIDLLQSKLRTLELSDLPMLKDITMIKDILE</sequence>
<gene>
    <name evidence="1" type="ORF">RFULGI_LOCUS5275</name>
</gene>